<comment type="subcellular location">
    <subcellularLocation>
        <location evidence="3">Mitochondrion</location>
    </subcellularLocation>
</comment>
<evidence type="ECO:0000256" key="12">
    <source>
        <dbReference type="ARBA" id="ARBA00023049"/>
    </source>
</evidence>
<protein>
    <recommendedName>
        <fullName evidence="6">Mitochondrial-processing peptidase subunit beta</fullName>
        <ecNumber evidence="5">3.4.24.64</ecNumber>
    </recommendedName>
    <alternativeName>
        <fullName evidence="14">Beta-MPP</fullName>
    </alternativeName>
</protein>
<dbReference type="InterPro" id="IPR011249">
    <property type="entry name" value="Metalloenz_LuxS/M16"/>
</dbReference>
<evidence type="ECO:0000259" key="16">
    <source>
        <dbReference type="Pfam" id="PF00675"/>
    </source>
</evidence>
<sequence>MLKVATTLRLISKQGNQVRCLATAVGYKQALVNVPPTRLSVLDNGIRVATEDSGAATATVGLWIDAGSRYENSKNNGVAHFLEHMAFKGTSKRSQTDLELLVENMGAHLNAYTSREQTVFYAKCLANDVSAAVEILADIIQNSSLAEPEIERERGVILREMQDVESNLQEVVFDHLHATAFQGTPLGQTILGPTKNIKKISKADLQNYIKTHYQPARIVLAGAGGVEHEKLVELANKNFSGLKNTVTDVELPHCRYTGSEIRVRDDSMPLAHVAIAVEGAGWTDADNIPLMVANTLIGAWDRSQGGGMNNASFLARAASAGNLCHSFQSFNTCYKDTGLWGIYFVAEPLQLDDMVHNIQSEWMKLCTSVTDSEVLRAKNLLKTNMLLQLDGTTPVCEDIGRQMLCYNRRIPVHELDARIEAVTVQNVRDVCYKYLYDRCPVVAAVGPTEGLTDYSRIRAGMYWLRV</sequence>
<keyword evidence="11" id="KW-0809">Transit peptide</keyword>
<keyword evidence="9" id="KW-0378">Hydrolase</keyword>
<keyword evidence="7" id="KW-0645">Protease</keyword>
<evidence type="ECO:0000256" key="8">
    <source>
        <dbReference type="ARBA" id="ARBA00022723"/>
    </source>
</evidence>
<evidence type="ECO:0000256" key="2">
    <source>
        <dbReference type="ARBA" id="ARBA00001947"/>
    </source>
</evidence>
<evidence type="ECO:0000256" key="4">
    <source>
        <dbReference type="ARBA" id="ARBA00007261"/>
    </source>
</evidence>
<comment type="caution">
    <text evidence="18">The sequence shown here is derived from an EMBL/GenBank/DDBJ whole genome shotgun (WGS) entry which is preliminary data.</text>
</comment>
<dbReference type="Pfam" id="PF00675">
    <property type="entry name" value="Peptidase_M16"/>
    <property type="match status" value="1"/>
</dbReference>
<evidence type="ECO:0000256" key="14">
    <source>
        <dbReference type="ARBA" id="ARBA00031018"/>
    </source>
</evidence>
<gene>
    <name evidence="18" type="ORF">APLA_LOCUS7915</name>
</gene>
<keyword evidence="10" id="KW-0862">Zinc</keyword>
<dbReference type="GO" id="GO:0006627">
    <property type="term" value="P:protein processing involved in protein targeting to mitochondrion"/>
    <property type="evidence" value="ECO:0007669"/>
    <property type="project" value="TreeGrafter"/>
</dbReference>
<evidence type="ECO:0000256" key="1">
    <source>
        <dbReference type="ARBA" id="ARBA00001098"/>
    </source>
</evidence>
<evidence type="ECO:0000313" key="19">
    <source>
        <dbReference type="Proteomes" id="UP000494106"/>
    </source>
</evidence>
<dbReference type="FunFam" id="3.30.830.10:FF:000001">
    <property type="entry name" value="Mitochondrial-processing peptidase subunit beta, mitochondrial"/>
    <property type="match status" value="1"/>
</dbReference>
<dbReference type="AlphaFoldDB" id="A0A8S0ZXV3"/>
<dbReference type="Proteomes" id="UP000494106">
    <property type="component" value="Unassembled WGS sequence"/>
</dbReference>
<dbReference type="OrthoDB" id="10251424at2759"/>
<name>A0A8S0ZXV3_ARCPL</name>
<evidence type="ECO:0000313" key="18">
    <source>
        <dbReference type="EMBL" id="CAB3239693.1"/>
    </source>
</evidence>
<accession>A0A8S0ZXV3</accession>
<feature type="domain" description="Peptidase M16 C-terminal" evidence="17">
    <location>
        <begin position="199"/>
        <end position="381"/>
    </location>
</feature>
<comment type="similarity">
    <text evidence="4 15">Belongs to the peptidase M16 family.</text>
</comment>
<dbReference type="EC" id="3.4.24.64" evidence="5"/>
<dbReference type="PROSITE" id="PS00143">
    <property type="entry name" value="INSULINASE"/>
    <property type="match status" value="1"/>
</dbReference>
<evidence type="ECO:0000256" key="5">
    <source>
        <dbReference type="ARBA" id="ARBA00012299"/>
    </source>
</evidence>
<evidence type="ECO:0000256" key="9">
    <source>
        <dbReference type="ARBA" id="ARBA00022801"/>
    </source>
</evidence>
<dbReference type="InterPro" id="IPR050361">
    <property type="entry name" value="MPP/UQCRC_Complex"/>
</dbReference>
<dbReference type="InterPro" id="IPR001431">
    <property type="entry name" value="Pept_M16_Zn_BS"/>
</dbReference>
<dbReference type="EMBL" id="CADEBC010000503">
    <property type="protein sequence ID" value="CAB3239693.1"/>
    <property type="molecule type" value="Genomic_DNA"/>
</dbReference>
<dbReference type="FunFam" id="3.30.830.10:FF:000002">
    <property type="entry name" value="Mitochondrial-processing peptidase subunit beta"/>
    <property type="match status" value="1"/>
</dbReference>
<dbReference type="PANTHER" id="PTHR11851">
    <property type="entry name" value="METALLOPROTEASE"/>
    <property type="match status" value="1"/>
</dbReference>
<dbReference type="InterPro" id="IPR007863">
    <property type="entry name" value="Peptidase_M16_C"/>
</dbReference>
<dbReference type="InterPro" id="IPR011765">
    <property type="entry name" value="Pept_M16_N"/>
</dbReference>
<evidence type="ECO:0000256" key="10">
    <source>
        <dbReference type="ARBA" id="ARBA00022833"/>
    </source>
</evidence>
<dbReference type="GO" id="GO:0004222">
    <property type="term" value="F:metalloendopeptidase activity"/>
    <property type="evidence" value="ECO:0007669"/>
    <property type="project" value="UniProtKB-EC"/>
</dbReference>
<comment type="catalytic activity">
    <reaction evidence="1">
        <text>Release of N-terminal transit peptides from precursor proteins imported into the mitochondrion, typically with Arg in position P2.</text>
        <dbReference type="EC" id="3.4.24.64"/>
    </reaction>
</comment>
<dbReference type="GO" id="GO:0005759">
    <property type="term" value="C:mitochondrial matrix"/>
    <property type="evidence" value="ECO:0007669"/>
    <property type="project" value="UniProtKB-ARBA"/>
</dbReference>
<dbReference type="SUPFAM" id="SSF63411">
    <property type="entry name" value="LuxS/MPP-like metallohydrolase"/>
    <property type="match status" value="2"/>
</dbReference>
<evidence type="ECO:0000256" key="15">
    <source>
        <dbReference type="RuleBase" id="RU004447"/>
    </source>
</evidence>
<keyword evidence="12" id="KW-0482">Metalloprotease</keyword>
<proteinExistence type="inferred from homology"/>
<keyword evidence="19" id="KW-1185">Reference proteome</keyword>
<comment type="cofactor">
    <cofactor evidence="2">
        <name>Zn(2+)</name>
        <dbReference type="ChEBI" id="CHEBI:29105"/>
    </cofactor>
</comment>
<keyword evidence="8" id="KW-0479">Metal-binding</keyword>
<dbReference type="PANTHER" id="PTHR11851:SF149">
    <property type="entry name" value="GH01077P"/>
    <property type="match status" value="1"/>
</dbReference>
<dbReference type="Pfam" id="PF05193">
    <property type="entry name" value="Peptidase_M16_C"/>
    <property type="match status" value="1"/>
</dbReference>
<reference evidence="18 19" key="1">
    <citation type="submission" date="2020-04" db="EMBL/GenBank/DDBJ databases">
        <authorList>
            <person name="Wallbank WR R."/>
            <person name="Pardo Diaz C."/>
            <person name="Kozak K."/>
            <person name="Martin S."/>
            <person name="Jiggins C."/>
            <person name="Moest M."/>
            <person name="Warren A I."/>
            <person name="Byers J.R.P. K."/>
            <person name="Montejo-Kovacevich G."/>
            <person name="Yen C E."/>
        </authorList>
    </citation>
    <scope>NUCLEOTIDE SEQUENCE [LARGE SCALE GENOMIC DNA]</scope>
</reference>
<evidence type="ECO:0000256" key="11">
    <source>
        <dbReference type="ARBA" id="ARBA00022946"/>
    </source>
</evidence>
<evidence type="ECO:0000259" key="17">
    <source>
        <dbReference type="Pfam" id="PF05193"/>
    </source>
</evidence>
<evidence type="ECO:0000256" key="6">
    <source>
        <dbReference type="ARBA" id="ARBA00020510"/>
    </source>
</evidence>
<evidence type="ECO:0000256" key="13">
    <source>
        <dbReference type="ARBA" id="ARBA00023128"/>
    </source>
</evidence>
<keyword evidence="13" id="KW-0496">Mitochondrion</keyword>
<dbReference type="Gene3D" id="3.30.830.10">
    <property type="entry name" value="Metalloenzyme, LuxS/M16 peptidase-like"/>
    <property type="match status" value="2"/>
</dbReference>
<organism evidence="18 19">
    <name type="scientific">Arctia plantaginis</name>
    <name type="common">Wood tiger moth</name>
    <name type="synonym">Phalaena plantaginis</name>
    <dbReference type="NCBI Taxonomy" id="874455"/>
    <lineage>
        <taxon>Eukaryota</taxon>
        <taxon>Metazoa</taxon>
        <taxon>Ecdysozoa</taxon>
        <taxon>Arthropoda</taxon>
        <taxon>Hexapoda</taxon>
        <taxon>Insecta</taxon>
        <taxon>Pterygota</taxon>
        <taxon>Neoptera</taxon>
        <taxon>Endopterygota</taxon>
        <taxon>Lepidoptera</taxon>
        <taxon>Glossata</taxon>
        <taxon>Ditrysia</taxon>
        <taxon>Noctuoidea</taxon>
        <taxon>Erebidae</taxon>
        <taxon>Arctiinae</taxon>
        <taxon>Arctia</taxon>
    </lineage>
</organism>
<evidence type="ECO:0000256" key="3">
    <source>
        <dbReference type="ARBA" id="ARBA00004173"/>
    </source>
</evidence>
<dbReference type="GO" id="GO:0046872">
    <property type="term" value="F:metal ion binding"/>
    <property type="evidence" value="ECO:0007669"/>
    <property type="project" value="UniProtKB-KW"/>
</dbReference>
<feature type="domain" description="Peptidase M16 N-terminal" evidence="16">
    <location>
        <begin position="47"/>
        <end position="193"/>
    </location>
</feature>
<evidence type="ECO:0000256" key="7">
    <source>
        <dbReference type="ARBA" id="ARBA00022670"/>
    </source>
</evidence>